<dbReference type="OrthoDB" id="9777685at2"/>
<keyword evidence="4" id="KW-1185">Reference proteome</keyword>
<dbReference type="PANTHER" id="PTHR42947:SF1">
    <property type="entry name" value="COB--COM HETERODISULFIDE REDUCTASE SUBUNIT B 1"/>
    <property type="match status" value="1"/>
</dbReference>
<name>A0A1B7LG72_9FIRM</name>
<evidence type="ECO:0000256" key="1">
    <source>
        <dbReference type="ARBA" id="ARBA00023002"/>
    </source>
</evidence>
<protein>
    <submittedName>
        <fullName evidence="3">Heterodisulfide reductase subunit B</fullName>
    </submittedName>
</protein>
<organism evidence="3 4">
    <name type="scientific">Desulfotomaculum copahuensis</name>
    <dbReference type="NCBI Taxonomy" id="1838280"/>
    <lineage>
        <taxon>Bacteria</taxon>
        <taxon>Bacillati</taxon>
        <taxon>Bacillota</taxon>
        <taxon>Clostridia</taxon>
        <taxon>Eubacteriales</taxon>
        <taxon>Desulfotomaculaceae</taxon>
        <taxon>Desulfotomaculum</taxon>
    </lineage>
</organism>
<gene>
    <name evidence="3" type="ORF">A6M21_07375</name>
</gene>
<evidence type="ECO:0000313" key="3">
    <source>
        <dbReference type="EMBL" id="OAT84835.1"/>
    </source>
</evidence>
<reference evidence="3 4" key="1">
    <citation type="submission" date="2016-04" db="EMBL/GenBank/DDBJ databases">
        <authorList>
            <person name="Evans L.H."/>
            <person name="Alamgir A."/>
            <person name="Owens N."/>
            <person name="Weber N.D."/>
            <person name="Virtaneva K."/>
            <person name="Barbian K."/>
            <person name="Babar A."/>
            <person name="Rosenke K."/>
        </authorList>
    </citation>
    <scope>NUCLEOTIDE SEQUENCE [LARGE SCALE GENOMIC DNA]</scope>
    <source>
        <strain evidence="3 4">LMa1</strain>
    </source>
</reference>
<dbReference type="EMBL" id="LYVF01000092">
    <property type="protein sequence ID" value="OAT84835.1"/>
    <property type="molecule type" value="Genomic_DNA"/>
</dbReference>
<keyword evidence="1" id="KW-0560">Oxidoreductase</keyword>
<accession>A0A1B7LG72</accession>
<dbReference type="Proteomes" id="UP000078532">
    <property type="component" value="Unassembled WGS sequence"/>
</dbReference>
<dbReference type="PANTHER" id="PTHR42947">
    <property type="entry name" value="COB--COM HETERODISULFIDE REDUCTASE SUBUNIT B 1"/>
    <property type="match status" value="1"/>
</dbReference>
<sequence>MQLAYYPGCSWETSGREYDLSARLAGGKLGLEFIEIKDWNCCGSSAGHSTSRLLATALAARNLALAEKMGLDLTAPCASCYQRLALARHDLLADGQLRKQVNRITGHTFHGNMRVRSILEVVASLGGEHIAARVVKPLRNLKVAAYYGCLLVRPRAVQVDDPENPQMMEKIMAVAGAEVLAWSHKTECCGTSLAMNNDQLALPLVAGILEAASLSGADCIVCACPLCHFNLDYRQKKVNRVLGTGYQLPVFYFTQLLGVALGLEPGRLGLFDHFVNTKPVLQLVS</sequence>
<dbReference type="Gene3D" id="1.20.1050.140">
    <property type="match status" value="1"/>
</dbReference>
<dbReference type="AlphaFoldDB" id="A0A1B7LG72"/>
<dbReference type="RefSeq" id="WP_066667253.1">
    <property type="nucleotide sequence ID" value="NZ_LYVF01000092.1"/>
</dbReference>
<dbReference type="Pfam" id="PF02754">
    <property type="entry name" value="CCG"/>
    <property type="match status" value="2"/>
</dbReference>
<dbReference type="GO" id="GO:0016491">
    <property type="term" value="F:oxidoreductase activity"/>
    <property type="evidence" value="ECO:0007669"/>
    <property type="project" value="UniProtKB-KW"/>
</dbReference>
<dbReference type="InterPro" id="IPR051278">
    <property type="entry name" value="HdrB/HdrD_reductase"/>
</dbReference>
<dbReference type="STRING" id="1838280.A6M21_07375"/>
<dbReference type="InterPro" id="IPR004017">
    <property type="entry name" value="Cys_rich_dom"/>
</dbReference>
<evidence type="ECO:0000313" key="4">
    <source>
        <dbReference type="Proteomes" id="UP000078532"/>
    </source>
</evidence>
<feature type="domain" description="Cysteine-rich" evidence="2">
    <location>
        <begin position="143"/>
        <end position="232"/>
    </location>
</feature>
<proteinExistence type="predicted"/>
<dbReference type="Gene3D" id="3.40.50.11810">
    <property type="match status" value="1"/>
</dbReference>
<comment type="caution">
    <text evidence="3">The sequence shown here is derived from an EMBL/GenBank/DDBJ whole genome shotgun (WGS) entry which is preliminary data.</text>
</comment>
<evidence type="ECO:0000259" key="2">
    <source>
        <dbReference type="Pfam" id="PF02754"/>
    </source>
</evidence>
<feature type="domain" description="Cysteine-rich" evidence="2">
    <location>
        <begin position="4"/>
        <end position="83"/>
    </location>
</feature>